<dbReference type="PRINTS" id="PR00455">
    <property type="entry name" value="HTHTETR"/>
</dbReference>
<evidence type="ECO:0000259" key="3">
    <source>
        <dbReference type="PROSITE" id="PS50977"/>
    </source>
</evidence>
<dbReference type="AlphaFoldDB" id="A0A1B1AFD1"/>
<name>A0A1B1AFD1_9PROT</name>
<dbReference type="InterPro" id="IPR009057">
    <property type="entry name" value="Homeodomain-like_sf"/>
</dbReference>
<dbReference type="GO" id="GO:0000976">
    <property type="term" value="F:transcription cis-regulatory region binding"/>
    <property type="evidence" value="ECO:0007669"/>
    <property type="project" value="TreeGrafter"/>
</dbReference>
<proteinExistence type="predicted"/>
<dbReference type="EMBL" id="CP013244">
    <property type="protein sequence ID" value="ANP45262.1"/>
    <property type="molecule type" value="Genomic_DNA"/>
</dbReference>
<dbReference type="PANTHER" id="PTHR30055">
    <property type="entry name" value="HTH-TYPE TRANSCRIPTIONAL REGULATOR RUTR"/>
    <property type="match status" value="1"/>
</dbReference>
<gene>
    <name evidence="4" type="ORF">ATE48_04705</name>
</gene>
<sequence length="201" mass="21682">MSIRKAGKVRVRRAPEDARANILAAAEALLVERGPLALKLADVATAASVANASVIHHFGSIDELHAALMERMVSQLVAEVLAIADQGGGREDQQEAVFHALFEVFERRGAARLAAWLELTGEWRRMTHIRDAVQSVVIRRASFGDVDPAQALDLVMISVTLAMGAGLFGHALAELVGKPPGHAREVAMDMLRVFHAEQVKA</sequence>
<dbReference type="Gene3D" id="1.10.357.10">
    <property type="entry name" value="Tetracycline Repressor, domain 2"/>
    <property type="match status" value="1"/>
</dbReference>
<feature type="domain" description="HTH tetR-type" evidence="3">
    <location>
        <begin position="16"/>
        <end position="76"/>
    </location>
</feature>
<evidence type="ECO:0000256" key="1">
    <source>
        <dbReference type="ARBA" id="ARBA00023125"/>
    </source>
</evidence>
<keyword evidence="5" id="KW-1185">Reference proteome</keyword>
<reference evidence="4 5" key="1">
    <citation type="submission" date="2015-11" db="EMBL/GenBank/DDBJ databases">
        <title>Whole-Genome Sequence of Candidatus Oderbacter manganicum from the National Park Lower Oder Valley, Germany.</title>
        <authorList>
            <person name="Braun B."/>
            <person name="Liere K."/>
            <person name="Szewzyk U."/>
        </authorList>
    </citation>
    <scope>NUCLEOTIDE SEQUENCE [LARGE SCALE GENOMIC DNA]</scope>
    <source>
        <strain evidence="4 5">OTSz_A_272</strain>
    </source>
</reference>
<dbReference type="InterPro" id="IPR001647">
    <property type="entry name" value="HTH_TetR"/>
</dbReference>
<evidence type="ECO:0000313" key="4">
    <source>
        <dbReference type="EMBL" id="ANP45262.1"/>
    </source>
</evidence>
<dbReference type="Proteomes" id="UP000092498">
    <property type="component" value="Chromosome"/>
</dbReference>
<evidence type="ECO:0000256" key="2">
    <source>
        <dbReference type="PROSITE-ProRule" id="PRU00335"/>
    </source>
</evidence>
<dbReference type="GO" id="GO:0003700">
    <property type="term" value="F:DNA-binding transcription factor activity"/>
    <property type="evidence" value="ECO:0007669"/>
    <property type="project" value="TreeGrafter"/>
</dbReference>
<dbReference type="RefSeq" id="WP_066768283.1">
    <property type="nucleotide sequence ID" value="NZ_CP013244.1"/>
</dbReference>
<dbReference type="KEGG" id="cbot:ATE48_04705"/>
<evidence type="ECO:0000313" key="5">
    <source>
        <dbReference type="Proteomes" id="UP000092498"/>
    </source>
</evidence>
<dbReference type="InParanoid" id="A0A1B1AFD1"/>
<dbReference type="PROSITE" id="PS50977">
    <property type="entry name" value="HTH_TETR_2"/>
    <property type="match status" value="1"/>
</dbReference>
<feature type="DNA-binding region" description="H-T-H motif" evidence="2">
    <location>
        <begin position="39"/>
        <end position="58"/>
    </location>
</feature>
<dbReference type="SUPFAM" id="SSF46689">
    <property type="entry name" value="Homeodomain-like"/>
    <property type="match status" value="1"/>
</dbReference>
<dbReference type="OrthoDB" id="5526106at2"/>
<organism evidence="4 5">
    <name type="scientific">Candidatus Viadribacter manganicus</name>
    <dbReference type="NCBI Taxonomy" id="1759059"/>
    <lineage>
        <taxon>Bacteria</taxon>
        <taxon>Pseudomonadati</taxon>
        <taxon>Pseudomonadota</taxon>
        <taxon>Alphaproteobacteria</taxon>
        <taxon>Hyphomonadales</taxon>
        <taxon>Hyphomonadaceae</taxon>
        <taxon>Candidatus Viadribacter</taxon>
    </lineage>
</organism>
<dbReference type="InterPro" id="IPR050109">
    <property type="entry name" value="HTH-type_TetR-like_transc_reg"/>
</dbReference>
<accession>A0A1B1AFD1</accession>
<dbReference type="STRING" id="1759059.ATE48_04705"/>
<keyword evidence="1 2" id="KW-0238">DNA-binding</keyword>
<protein>
    <recommendedName>
        <fullName evidence="3">HTH tetR-type domain-containing protein</fullName>
    </recommendedName>
</protein>
<dbReference type="PANTHER" id="PTHR30055:SF235">
    <property type="entry name" value="TRANSCRIPTIONAL REGULATORY PROTEIN"/>
    <property type="match status" value="1"/>
</dbReference>
<dbReference type="Pfam" id="PF00440">
    <property type="entry name" value="TetR_N"/>
    <property type="match status" value="1"/>
</dbReference>